<comment type="similarity">
    <text evidence="5">Belongs to the complex I subunit 2 family.</text>
</comment>
<keyword evidence="5" id="KW-0874">Quinone</keyword>
<evidence type="ECO:0000256" key="3">
    <source>
        <dbReference type="ARBA" id="ARBA00022989"/>
    </source>
</evidence>
<feature type="transmembrane region" description="Helical" evidence="5">
    <location>
        <begin position="6"/>
        <end position="30"/>
    </location>
</feature>
<evidence type="ECO:0000256" key="1">
    <source>
        <dbReference type="ARBA" id="ARBA00004127"/>
    </source>
</evidence>
<feature type="transmembrane region" description="Helical" evidence="5">
    <location>
        <begin position="37"/>
        <end position="59"/>
    </location>
</feature>
<sequence length="489" mass="50600">MEFGKSLSLIAPELVLSLGGLAMTLLAAWLGEKSARAMSIFAVAIIVGAMAFTVASMNGGAAIGPDVFAFGDQFAADGFAGFAKILIGLAAIAVLTVSQPFFVRSAATYRPEYPLLIVFSVLGMGLMVSATNLMTLYIGLELSSLSSYVLASFMRHDTRSAEAGLKYFVLGALASGILLFGMSLTYGFAGSTSYAGIRTAFAGGLSTGALFGVVFVLAGLAFKIAAVPFHMWTPDVYEGAPTPVTTFFASAPKVAAVAVLMRMALDAFGGQIDAWRQIVVFAALASIVIGALGAIGQANVKRLLAYSSINNVGFILIGLAAGTAAGASGMLVYLAIYVAMTIGSFVAVLMLRNAEGDQVESIADIAGLSTTQPLLAACLAAMMFSLAGIPPLFGFWGKFVVFQAAVEADLLPLAVLGIAASVIGAFYYIKIVKVMYFDDAAGVVTGKPGTAHWVVLLAATLFVSPLGYLLNGWLGNWADHAAQALLLTI</sequence>
<feature type="domain" description="NADH:quinone oxidoreductase/Mrp antiporter transmembrane" evidence="7">
    <location>
        <begin position="130"/>
        <end position="424"/>
    </location>
</feature>
<dbReference type="GO" id="GO:0005886">
    <property type="term" value="C:plasma membrane"/>
    <property type="evidence" value="ECO:0007669"/>
    <property type="project" value="UniProtKB-SubCell"/>
</dbReference>
<dbReference type="OrthoDB" id="9811718at2"/>
<evidence type="ECO:0000256" key="5">
    <source>
        <dbReference type="HAMAP-Rule" id="MF_00445"/>
    </source>
</evidence>
<dbReference type="PANTHER" id="PTHR22773">
    <property type="entry name" value="NADH DEHYDROGENASE"/>
    <property type="match status" value="1"/>
</dbReference>
<keyword evidence="5" id="KW-0520">NAD</keyword>
<evidence type="ECO:0000256" key="6">
    <source>
        <dbReference type="RuleBase" id="RU000320"/>
    </source>
</evidence>
<dbReference type="GO" id="GO:0050136">
    <property type="term" value="F:NADH dehydrogenase (quinone) (non-electrogenic) activity"/>
    <property type="evidence" value="ECO:0007669"/>
    <property type="project" value="UniProtKB-UniRule"/>
</dbReference>
<reference evidence="8 9" key="1">
    <citation type="submission" date="2019-12" db="EMBL/GenBank/DDBJ databases">
        <title>Genomic-based taxomic classification of the family Erythrobacteraceae.</title>
        <authorList>
            <person name="Xu L."/>
        </authorList>
    </citation>
    <scope>NUCLEOTIDE SEQUENCE [LARGE SCALE GENOMIC DNA]</scope>
    <source>
        <strain evidence="8 9">MCCC 1A09965</strain>
    </source>
</reference>
<comment type="subunit">
    <text evidence="5">NDH-1 is composed of 14 different subunits. Subunits NuoA, H, J, K, L, M, N constitute the membrane sector of the complex.</text>
</comment>
<evidence type="ECO:0000256" key="2">
    <source>
        <dbReference type="ARBA" id="ARBA00022692"/>
    </source>
</evidence>
<keyword evidence="5" id="KW-1278">Translocase</keyword>
<feature type="transmembrane region" description="Helical" evidence="5">
    <location>
        <begin position="331"/>
        <end position="354"/>
    </location>
</feature>
<dbReference type="PRINTS" id="PR01434">
    <property type="entry name" value="NADHDHGNASE5"/>
</dbReference>
<evidence type="ECO:0000259" key="7">
    <source>
        <dbReference type="Pfam" id="PF00361"/>
    </source>
</evidence>
<keyword evidence="5" id="KW-1003">Cell membrane</keyword>
<feature type="transmembrane region" description="Helical" evidence="5">
    <location>
        <begin position="449"/>
        <end position="470"/>
    </location>
</feature>
<feature type="transmembrane region" description="Helical" evidence="5">
    <location>
        <begin position="167"/>
        <end position="189"/>
    </location>
</feature>
<organism evidence="8 9">
    <name type="scientific">Qipengyuania oceanensis</name>
    <dbReference type="NCBI Taxonomy" id="1463597"/>
    <lineage>
        <taxon>Bacteria</taxon>
        <taxon>Pseudomonadati</taxon>
        <taxon>Pseudomonadota</taxon>
        <taxon>Alphaproteobacteria</taxon>
        <taxon>Sphingomonadales</taxon>
        <taxon>Erythrobacteraceae</taxon>
        <taxon>Qipengyuania</taxon>
    </lineage>
</organism>
<dbReference type="GO" id="GO:0042773">
    <property type="term" value="P:ATP synthesis coupled electron transport"/>
    <property type="evidence" value="ECO:0007669"/>
    <property type="project" value="InterPro"/>
</dbReference>
<keyword evidence="5" id="KW-0830">Ubiquinone</keyword>
<keyword evidence="8" id="KW-0560">Oxidoreductase</keyword>
<dbReference type="Pfam" id="PF00361">
    <property type="entry name" value="Proton_antipo_M"/>
    <property type="match status" value="1"/>
</dbReference>
<feature type="transmembrane region" description="Helical" evidence="5">
    <location>
        <begin position="374"/>
        <end position="396"/>
    </location>
</feature>
<gene>
    <name evidence="5 8" type="primary">nuoN</name>
    <name evidence="8" type="ORF">GRI48_02000</name>
</gene>
<feature type="transmembrane region" description="Helical" evidence="5">
    <location>
        <begin position="201"/>
        <end position="226"/>
    </location>
</feature>
<proteinExistence type="inferred from homology"/>
<feature type="transmembrane region" description="Helical" evidence="5">
    <location>
        <begin position="115"/>
        <end position="140"/>
    </location>
</feature>
<dbReference type="GO" id="GO:0048038">
    <property type="term" value="F:quinone binding"/>
    <property type="evidence" value="ECO:0007669"/>
    <property type="project" value="UniProtKB-KW"/>
</dbReference>
<evidence type="ECO:0000256" key="4">
    <source>
        <dbReference type="ARBA" id="ARBA00023136"/>
    </source>
</evidence>
<dbReference type="GO" id="GO:0012505">
    <property type="term" value="C:endomembrane system"/>
    <property type="evidence" value="ECO:0007669"/>
    <property type="project" value="UniProtKB-SubCell"/>
</dbReference>
<dbReference type="NCBIfam" id="NF004440">
    <property type="entry name" value="PRK05777.1-3"/>
    <property type="match status" value="1"/>
</dbReference>
<comment type="subcellular location">
    <subcellularLocation>
        <location evidence="5">Cell membrane</location>
        <topology evidence="5">Multi-pass membrane protein</topology>
    </subcellularLocation>
    <subcellularLocation>
        <location evidence="1">Endomembrane system</location>
        <topology evidence="1">Multi-pass membrane protein</topology>
    </subcellularLocation>
    <subcellularLocation>
        <location evidence="6">Membrane</location>
        <topology evidence="6">Multi-pass membrane protein</topology>
    </subcellularLocation>
</comment>
<protein>
    <recommendedName>
        <fullName evidence="5">NADH-quinone oxidoreductase subunit N</fullName>
        <ecNumber evidence="5">7.1.1.-</ecNumber>
    </recommendedName>
    <alternativeName>
        <fullName evidence="5">NADH dehydrogenase I subunit N</fullName>
    </alternativeName>
    <alternativeName>
        <fullName evidence="5">NDH-1 subunit N</fullName>
    </alternativeName>
</protein>
<feature type="transmembrane region" description="Helical" evidence="5">
    <location>
        <begin position="79"/>
        <end position="103"/>
    </location>
</feature>
<name>A0A844YFF6_9SPHN</name>
<keyword evidence="4 5" id="KW-0472">Membrane</keyword>
<dbReference type="InterPro" id="IPR010096">
    <property type="entry name" value="NADH-Q_OxRdtase_suN/2"/>
</dbReference>
<comment type="function">
    <text evidence="5">NDH-1 shuttles electrons from NADH, via FMN and iron-sulfur (Fe-S) centers, to quinones in the respiratory chain. The immediate electron acceptor for the enzyme in this species is believed to be ubiquinone. Couples the redox reaction to proton translocation (for every two electrons transferred, four hydrogen ions are translocated across the cytoplasmic membrane), and thus conserves the redox energy in a proton gradient.</text>
</comment>
<keyword evidence="3 5" id="KW-1133">Transmembrane helix</keyword>
<feature type="transmembrane region" description="Helical" evidence="5">
    <location>
        <begin position="277"/>
        <end position="297"/>
    </location>
</feature>
<dbReference type="NCBIfam" id="TIGR01770">
    <property type="entry name" value="NDH_I_N"/>
    <property type="match status" value="1"/>
</dbReference>
<dbReference type="EC" id="7.1.1.-" evidence="5"/>
<keyword evidence="9" id="KW-1185">Reference proteome</keyword>
<dbReference type="RefSeq" id="WP_160670667.1">
    <property type="nucleotide sequence ID" value="NZ_WTYN01000001.1"/>
</dbReference>
<dbReference type="GO" id="GO:0008137">
    <property type="term" value="F:NADH dehydrogenase (ubiquinone) activity"/>
    <property type="evidence" value="ECO:0007669"/>
    <property type="project" value="InterPro"/>
</dbReference>
<keyword evidence="5" id="KW-0813">Transport</keyword>
<evidence type="ECO:0000313" key="8">
    <source>
        <dbReference type="EMBL" id="MXO61774.1"/>
    </source>
</evidence>
<dbReference type="EMBL" id="WTYN01000001">
    <property type="protein sequence ID" value="MXO61774.1"/>
    <property type="molecule type" value="Genomic_DNA"/>
</dbReference>
<dbReference type="HAMAP" id="MF_00445">
    <property type="entry name" value="NDH1_NuoN_1"/>
    <property type="match status" value="1"/>
</dbReference>
<evidence type="ECO:0000313" key="9">
    <source>
        <dbReference type="Proteomes" id="UP000445582"/>
    </source>
</evidence>
<comment type="caution">
    <text evidence="8">The sequence shown here is derived from an EMBL/GenBank/DDBJ whole genome shotgun (WGS) entry which is preliminary data.</text>
</comment>
<feature type="transmembrane region" description="Helical" evidence="5">
    <location>
        <begin position="408"/>
        <end position="429"/>
    </location>
</feature>
<comment type="catalytic activity">
    <reaction evidence="5">
        <text>a quinone + NADH + 5 H(+)(in) = a quinol + NAD(+) + 4 H(+)(out)</text>
        <dbReference type="Rhea" id="RHEA:57888"/>
        <dbReference type="ChEBI" id="CHEBI:15378"/>
        <dbReference type="ChEBI" id="CHEBI:24646"/>
        <dbReference type="ChEBI" id="CHEBI:57540"/>
        <dbReference type="ChEBI" id="CHEBI:57945"/>
        <dbReference type="ChEBI" id="CHEBI:132124"/>
    </reaction>
</comment>
<dbReference type="AlphaFoldDB" id="A0A844YFF6"/>
<dbReference type="Proteomes" id="UP000445582">
    <property type="component" value="Unassembled WGS sequence"/>
</dbReference>
<dbReference type="InterPro" id="IPR001750">
    <property type="entry name" value="ND/Mrp_TM"/>
</dbReference>
<keyword evidence="2 5" id="KW-0812">Transmembrane</keyword>
<accession>A0A844YFF6</accession>
<feature type="transmembrane region" description="Helical" evidence="5">
    <location>
        <begin position="303"/>
        <end position="324"/>
    </location>
</feature>